<evidence type="ECO:0000313" key="3">
    <source>
        <dbReference type="Proteomes" id="UP001623592"/>
    </source>
</evidence>
<evidence type="ECO:0000256" key="1">
    <source>
        <dbReference type="SAM" id="Coils"/>
    </source>
</evidence>
<evidence type="ECO:0000313" key="2">
    <source>
        <dbReference type="EMBL" id="MFL0250140.1"/>
    </source>
</evidence>
<organism evidence="2 3">
    <name type="scientific">Clostridium neuense</name>
    <dbReference type="NCBI Taxonomy" id="1728934"/>
    <lineage>
        <taxon>Bacteria</taxon>
        <taxon>Bacillati</taxon>
        <taxon>Bacillota</taxon>
        <taxon>Clostridia</taxon>
        <taxon>Eubacteriales</taxon>
        <taxon>Clostridiaceae</taxon>
        <taxon>Clostridium</taxon>
    </lineage>
</organism>
<gene>
    <name evidence="2" type="ORF">ACJDT4_06870</name>
</gene>
<dbReference type="Proteomes" id="UP001623592">
    <property type="component" value="Unassembled WGS sequence"/>
</dbReference>
<dbReference type="RefSeq" id="WP_406786811.1">
    <property type="nucleotide sequence ID" value="NZ_JBJIAA010000005.1"/>
</dbReference>
<reference evidence="2 3" key="1">
    <citation type="submission" date="2024-11" db="EMBL/GenBank/DDBJ databases">
        <authorList>
            <person name="Heng Y.C."/>
            <person name="Lim A.C.H."/>
            <person name="Lee J.K.Y."/>
            <person name="Kittelmann S."/>
        </authorList>
    </citation>
    <scope>NUCLEOTIDE SEQUENCE [LARGE SCALE GENOMIC DNA]</scope>
    <source>
        <strain evidence="2 3">WILCCON 0114</strain>
    </source>
</reference>
<feature type="coiled-coil region" evidence="1">
    <location>
        <begin position="10"/>
        <end position="44"/>
    </location>
</feature>
<keyword evidence="1" id="KW-0175">Coiled coil</keyword>
<keyword evidence="3" id="KW-1185">Reference proteome</keyword>
<accession>A0ABW8TDV0</accession>
<protein>
    <recommendedName>
        <fullName evidence="4">DUF5082 domain-containing protein</fullName>
    </recommendedName>
</protein>
<name>A0ABW8TDV0_9CLOT</name>
<evidence type="ECO:0008006" key="4">
    <source>
        <dbReference type="Google" id="ProtNLM"/>
    </source>
</evidence>
<dbReference type="EMBL" id="JBJIAA010000005">
    <property type="protein sequence ID" value="MFL0250140.1"/>
    <property type="molecule type" value="Genomic_DNA"/>
</dbReference>
<proteinExistence type="predicted"/>
<comment type="caution">
    <text evidence="2">The sequence shown here is derived from an EMBL/GenBank/DDBJ whole genome shotgun (WGS) entry which is preliminary data.</text>
</comment>
<sequence>MVKDKSAEERYDYNQKILQTEREMEELKDQKRQIQVLLDNFETTTSREFQKLLEIDDDMMKRGSFSAQWDFEESQGKAQYIKNLIAQQQDDFTYSFSQESKQLEEKREILQKERDGLPWD</sequence>